<gene>
    <name evidence="3" type="ORF">NDU88_005928</name>
</gene>
<proteinExistence type="predicted"/>
<feature type="compositionally biased region" description="Low complexity" evidence="1">
    <location>
        <begin position="26"/>
        <end position="42"/>
    </location>
</feature>
<dbReference type="Proteomes" id="UP001066276">
    <property type="component" value="Chromosome 11"/>
</dbReference>
<reference evidence="3" key="1">
    <citation type="journal article" date="2022" name="bioRxiv">
        <title>Sequencing and chromosome-scale assembly of the giantPleurodeles waltlgenome.</title>
        <authorList>
            <person name="Brown T."/>
            <person name="Elewa A."/>
            <person name="Iarovenko S."/>
            <person name="Subramanian E."/>
            <person name="Araus A.J."/>
            <person name="Petzold A."/>
            <person name="Susuki M."/>
            <person name="Suzuki K.-i.T."/>
            <person name="Hayashi T."/>
            <person name="Toyoda A."/>
            <person name="Oliveira C."/>
            <person name="Osipova E."/>
            <person name="Leigh N.D."/>
            <person name="Simon A."/>
            <person name="Yun M.H."/>
        </authorList>
    </citation>
    <scope>NUCLEOTIDE SEQUENCE</scope>
    <source>
        <strain evidence="3">20211129_DDA</strain>
        <tissue evidence="3">Liver</tissue>
    </source>
</reference>
<organism evidence="3 4">
    <name type="scientific">Pleurodeles waltl</name>
    <name type="common">Iberian ribbed newt</name>
    <dbReference type="NCBI Taxonomy" id="8319"/>
    <lineage>
        <taxon>Eukaryota</taxon>
        <taxon>Metazoa</taxon>
        <taxon>Chordata</taxon>
        <taxon>Craniata</taxon>
        <taxon>Vertebrata</taxon>
        <taxon>Euteleostomi</taxon>
        <taxon>Amphibia</taxon>
        <taxon>Batrachia</taxon>
        <taxon>Caudata</taxon>
        <taxon>Salamandroidea</taxon>
        <taxon>Salamandridae</taxon>
        <taxon>Pleurodelinae</taxon>
        <taxon>Pleurodeles</taxon>
    </lineage>
</organism>
<dbReference type="InterPro" id="IPR032764">
    <property type="entry name" value="Tankyrase-bd_C"/>
</dbReference>
<evidence type="ECO:0000259" key="2">
    <source>
        <dbReference type="SMART" id="SM01319"/>
    </source>
</evidence>
<feature type="region of interest" description="Disordered" evidence="1">
    <location>
        <begin position="23"/>
        <end position="42"/>
    </location>
</feature>
<feature type="compositionally biased region" description="Basic and acidic residues" evidence="1">
    <location>
        <begin position="121"/>
        <end position="133"/>
    </location>
</feature>
<keyword evidence="4" id="KW-1185">Reference proteome</keyword>
<feature type="compositionally biased region" description="Polar residues" evidence="1">
    <location>
        <begin position="1720"/>
        <end position="1755"/>
    </location>
</feature>
<feature type="region of interest" description="Disordered" evidence="1">
    <location>
        <begin position="1720"/>
        <end position="1800"/>
    </location>
</feature>
<evidence type="ECO:0000256" key="1">
    <source>
        <dbReference type="SAM" id="MobiDB-lite"/>
    </source>
</evidence>
<feature type="compositionally biased region" description="Basic and acidic residues" evidence="1">
    <location>
        <begin position="1643"/>
        <end position="1663"/>
    </location>
</feature>
<feature type="region of interest" description="Disordered" evidence="1">
    <location>
        <begin position="1172"/>
        <end position="1206"/>
    </location>
</feature>
<feature type="compositionally biased region" description="Polar residues" evidence="1">
    <location>
        <begin position="930"/>
        <end position="950"/>
    </location>
</feature>
<feature type="region of interest" description="Disordered" evidence="1">
    <location>
        <begin position="544"/>
        <end position="582"/>
    </location>
</feature>
<feature type="region of interest" description="Disordered" evidence="1">
    <location>
        <begin position="1640"/>
        <end position="1663"/>
    </location>
</feature>
<protein>
    <recommendedName>
        <fullName evidence="2">Tankyrase 1-binding protein C-terminal domain-containing protein</fullName>
    </recommendedName>
</protein>
<feature type="domain" description="Tankyrase 1-binding protein C-terminal" evidence="2">
    <location>
        <begin position="1805"/>
        <end position="1971"/>
    </location>
</feature>
<feature type="region of interest" description="Disordered" evidence="1">
    <location>
        <begin position="862"/>
        <end position="896"/>
    </location>
</feature>
<dbReference type="EMBL" id="JANPWB010000015">
    <property type="protein sequence ID" value="KAJ1092818.1"/>
    <property type="molecule type" value="Genomic_DNA"/>
</dbReference>
<evidence type="ECO:0000313" key="4">
    <source>
        <dbReference type="Proteomes" id="UP001066276"/>
    </source>
</evidence>
<feature type="compositionally biased region" description="Basic and acidic residues" evidence="1">
    <location>
        <begin position="862"/>
        <end position="887"/>
    </location>
</feature>
<feature type="compositionally biased region" description="Basic and acidic residues" evidence="1">
    <location>
        <begin position="544"/>
        <end position="577"/>
    </location>
</feature>
<sequence>MTIANLAERDHLANEGESLRTCLSPLSDSSNEASDLSSSPNSVIVRENRTFGKNFTSSKSASEIKPILSPKPFCKKEPSEFAGVKKPIVTSKLYPLLKSWRPAKPAEQKQANDELQGSDRTIGKDTTLEDEGKNTYGLSTTKHSSYFMAEPNKNLTGISRSKSLHLTQELKDERKATYPLHKKQWQPHHAFEDVSKHLLSSENESSLQKDFTSFLNAGQYSSEGLVINKVAFSSDEKSKGFSKHFATEIEPSSRVTPIRRQRPVSLNQKLNKVQHKGAETCEGSSAKVLIQKSRPSSIDTSSKWESMSVGQLVSVSNESKENETSLNASETCVFDNENEILPKKEDGGHSSVKDSVQVEFYKPDSPTEDQGDNIQSSEQSFDMNNISPLMNTIHKFKVCNITDTNIKNNNETDTPFLYRTSDKTKIIKSNKQEGVLVDQRENGPLMLTTQSTESLKKEENLTPGGTIKNRISQLYSVSGTSPAFPEVQNEKEKGNISIQQRIQELTAENAVQKPGSTRRSFQSRPLSADLTKLFLKSGPATEIKSEKSLEKDGENFEAAQPDKGHKDVENQKSKEDQNIDQTSFGDCCAEGIQWMRPQTAATTDKEGRLMTRQNGSENWRSLSFRSKPSVSAPNLNEKMQIQMVSSERESSKTVRATLFDHKVEWHNTSDEHFKKDSVFMTNRTAVRKSDAFDLFKQEKEIMEKNEPEAKVYSREGDYRHIIVSEEKPHYEENTNNCQRVEPRYEIIQTVGERALSESILVMPEDKAVTLRSRKSSFHNKHTSRTDVNMLAADLPLRSSDNKTNMFEEYLSTSNAKDVAQSMVKKPIVTEKTDTNFEPKYKMVQSLSGAQKSEKAYLKEGYKTHRSARKEEIKASASENKKNSKVHETGQYTGNSNNPERFQACECLFSNNVEVQVETVENLDLKDKSENQSPGDSSRKSWISGSESSNTIDIFNNNHSRTELIAVDNGESRVFGLKQYHQIGSDNKDVNVNTNDAAEDKSKALKMGSKNRKLDGTVSNLKMSERWRRRSAPEDDISEFTTLSPTSRVADTLIAAEHEIVKWKESREFVDGNVLHQSKPNSHRDFRDSTVEQKARYFAVTGNVADFKKESDYAILKSEFSKIGFGHDTSFTETYSIKSNSNLPHSSANLALPYNNVSSETYSVRKSAREEKEEVLGLSKHGLSNINSNLDDDDRRKRNRNKSTGRMKENAIDVDCSLVARQEKMTINVVEKITKHQEPDTLSIQKHDEKVVQKNPDETRSYRSGVLDIDALMAEYASNNSKVNSTKGRLSHLCKNKKAFVREKSKSLRVRNENPSHKWKDEIESPGPGPNLKYLAEENRHTVVDYHSLEKNTLAGSSEEDCRAKVKERGTLVDPYDRMQQVCPFTGKYAGLGNECSNKEITVLSNVQSKTSRDVRCNSANLVPKPTNPVDVDIKTHFSEDFRASPNIRLREALSMRHKEVEKSQEHKHKPFEQAKANNDDSLMAIKADLLKFKDNLTEYSSNLKLSATEKCLNRPTKQRDEGTANLRKREQATRLLDVKHYSTPNMGSLANPVNVDSQAASDEDCSASRVTTDLHVQRDSSKQSMFVENSDGLKTKPVDRASLVKANNGDTLMALKADLIKFKSTLNEYSADLKPSSLGYERQAMKSESVEKKLKERRNEQRKDRYSLQLEYAESSMEKRLSFPHTRDSSYLLQDQLKQCFSRPASKDTETLVPEADSQYGTWSAGHQSQDSIVPQSPSADNAISTRKQTPNSRVSSSSSQLELDHHDAKKDQRTGSLDRSSVDLDSIDGTVLPPSVRSCPEEDEIDFSFMDQPSVLDSSALKNRVQLSRKSHRRAPTLQTQRRSKARLSESQFAVIEETDSNWMFKDTTDEKSKKEEESEEEEEKTPKSVVQRLPVFPGMDPSILKAQLRKRQESDSPSEISGAGHVYKSPKSSLQQGAIGGRPLPSSAEKDDRPIEMSPQWLQELKSRKRLSQYENSS</sequence>
<feature type="region of interest" description="Disordered" evidence="1">
    <location>
        <begin position="923"/>
        <end position="950"/>
    </location>
</feature>
<dbReference type="InterPro" id="IPR040006">
    <property type="entry name" value="TNKS1BP1-like"/>
</dbReference>
<dbReference type="PANTHER" id="PTHR22042">
    <property type="entry name" value="TANKYRASE 1 BINDING PROTEIN"/>
    <property type="match status" value="1"/>
</dbReference>
<feature type="compositionally biased region" description="Basic and acidic residues" evidence="1">
    <location>
        <begin position="1763"/>
        <end position="1774"/>
    </location>
</feature>
<dbReference type="SMART" id="SM01319">
    <property type="entry name" value="Tankyrase_bdg_C"/>
    <property type="match status" value="1"/>
</dbReference>
<feature type="compositionally biased region" description="Basic and acidic residues" evidence="1">
    <location>
        <begin position="1868"/>
        <end position="1878"/>
    </location>
</feature>
<comment type="caution">
    <text evidence="3">The sequence shown here is derived from an EMBL/GenBank/DDBJ whole genome shotgun (WGS) entry which is preliminary data.</text>
</comment>
<accession>A0AAV7LVF8</accession>
<feature type="region of interest" description="Disordered" evidence="1">
    <location>
        <begin position="102"/>
        <end position="135"/>
    </location>
</feature>
<dbReference type="Pfam" id="PF15327">
    <property type="entry name" value="Tankyrase_bdg_C"/>
    <property type="match status" value="1"/>
</dbReference>
<name>A0AAV7LVF8_PLEWA</name>
<dbReference type="PANTHER" id="PTHR22042:SF3">
    <property type="entry name" value="RIKEN CDNA 2900026A02 GENE"/>
    <property type="match status" value="1"/>
</dbReference>
<feature type="region of interest" description="Disordered" evidence="1">
    <location>
        <begin position="1304"/>
        <end position="1325"/>
    </location>
</feature>
<feature type="compositionally biased region" description="Basic and acidic residues" evidence="1">
    <location>
        <begin position="1304"/>
        <end position="1322"/>
    </location>
</feature>
<feature type="region of interest" description="Disordered" evidence="1">
    <location>
        <begin position="1822"/>
        <end position="1980"/>
    </location>
</feature>
<evidence type="ECO:0000313" key="3">
    <source>
        <dbReference type="EMBL" id="KAJ1092818.1"/>
    </source>
</evidence>